<evidence type="ECO:0000313" key="1">
    <source>
        <dbReference type="EMBL" id="MCR6547239.1"/>
    </source>
</evidence>
<comment type="caution">
    <text evidence="1">The sequence shown here is derived from an EMBL/GenBank/DDBJ whole genome shotgun (WGS) entry which is preliminary data.</text>
</comment>
<dbReference type="Gene3D" id="3.10.450.50">
    <property type="match status" value="1"/>
</dbReference>
<organism evidence="1 2">
    <name type="scientific">Dehalobacterium formicoaceticum</name>
    <dbReference type="NCBI Taxonomy" id="51515"/>
    <lineage>
        <taxon>Bacteria</taxon>
        <taxon>Bacillati</taxon>
        <taxon>Bacillota</taxon>
        <taxon>Clostridia</taxon>
        <taxon>Eubacteriales</taxon>
        <taxon>Peptococcaceae</taxon>
        <taxon>Dehalobacterium</taxon>
    </lineage>
</organism>
<dbReference type="Proteomes" id="UP001524944">
    <property type="component" value="Unassembled WGS sequence"/>
</dbReference>
<evidence type="ECO:0000313" key="2">
    <source>
        <dbReference type="Proteomes" id="UP001524944"/>
    </source>
</evidence>
<sequence>MNTTTPATISKQIRALCQKIDPEYKPFYIEVKPDKNSIPHECFENVNLRVQKQGGSIQHGWVIWEWPTTYIEAEFHAIWVSPSGEFVDITPNDYGVNKILFLPDRDKTFTGQRVDNVRISLRNDPNIIEFLKTTEQVFSAVEKNDIKALRTLLSRKKELLDYLNGLSSKFGRNDPCFCGSGLKYKKCCGAL</sequence>
<dbReference type="InterPro" id="IPR004027">
    <property type="entry name" value="SEC_C_motif"/>
</dbReference>
<name>A0ABT1YBE0_9FIRM</name>
<protein>
    <submittedName>
        <fullName evidence="1">SEC-C metal-binding domain-containing protein</fullName>
    </submittedName>
</protein>
<dbReference type="EMBL" id="JANPWE010000019">
    <property type="protein sequence ID" value="MCR6547239.1"/>
    <property type="molecule type" value="Genomic_DNA"/>
</dbReference>
<dbReference type="RefSeq" id="WP_089609046.1">
    <property type="nucleotide sequence ID" value="NZ_CP022121.1"/>
</dbReference>
<keyword evidence="2" id="KW-1185">Reference proteome</keyword>
<dbReference type="SUPFAM" id="SSF103642">
    <property type="entry name" value="Sec-C motif"/>
    <property type="match status" value="1"/>
</dbReference>
<proteinExistence type="predicted"/>
<reference evidence="1 2" key="1">
    <citation type="submission" date="2022-08" db="EMBL/GenBank/DDBJ databases">
        <title>Proteogenomics of the novel Dehalobacterium formicoaceticum strain EZ94 highlights a key role of methyltransferases during anaerobic dichloromethane degradation.</title>
        <authorList>
            <person name="Wasmund K."/>
        </authorList>
    </citation>
    <scope>NUCLEOTIDE SEQUENCE [LARGE SCALE GENOMIC DNA]</scope>
    <source>
        <strain evidence="1 2">EZ94</strain>
    </source>
</reference>
<dbReference type="Pfam" id="PF02810">
    <property type="entry name" value="SEC-C"/>
    <property type="match status" value="1"/>
</dbReference>
<accession>A0ABT1YBE0</accession>
<gene>
    <name evidence="1" type="ORF">NVS47_17265</name>
</gene>